<name>A0A841V5Z5_MICAE</name>
<comment type="caution">
    <text evidence="2">The sequence shown here is derived from an EMBL/GenBank/DDBJ whole genome shotgun (WGS) entry which is preliminary data.</text>
</comment>
<sequence length="177" mass="20742">MLFRLIVSNLPKGIRKTAMTYYKDLTPYEYFARHEPPVLRGERMLTTLNVGWLSGNKFYSKGETSQEFKDTLFQLCLDEYIVNIARGFHVCELCRDISYEQWCIPRYGEKTHWLNIGTGEIRVIGQSAIYAAPTLIYHYVVEHQYKPPDEFIEAVVTGPSPESEEYQALRRKFHSFK</sequence>
<dbReference type="InterPro" id="IPR057679">
    <property type="entry name" value="DUF7919"/>
</dbReference>
<evidence type="ECO:0000313" key="3">
    <source>
        <dbReference type="Proteomes" id="UP000525432"/>
    </source>
</evidence>
<dbReference type="AlphaFoldDB" id="A0A841V5Z5"/>
<feature type="domain" description="DUF7919" evidence="1">
    <location>
        <begin position="20"/>
        <end position="155"/>
    </location>
</feature>
<dbReference type="EMBL" id="JACEGC010000073">
    <property type="protein sequence ID" value="MBC1196410.1"/>
    <property type="molecule type" value="Genomic_DNA"/>
</dbReference>
<evidence type="ECO:0000313" key="2">
    <source>
        <dbReference type="EMBL" id="MBC1196410.1"/>
    </source>
</evidence>
<reference evidence="2 3" key="1">
    <citation type="submission" date="2020-07" db="EMBL/GenBank/DDBJ databases">
        <title>Genomes of two Microcystis aeruginosa (Cyanobacteria) strains from Florida (USA) with disparate toxicogenic potential.</title>
        <authorList>
            <person name="Lefler F.W."/>
            <person name="Barbosa M."/>
            <person name="Berthold D.E."/>
            <person name="Laughinghouse H.D. IV."/>
        </authorList>
    </citation>
    <scope>NUCLEOTIDE SEQUENCE [LARGE SCALE GENOMIC DNA]</scope>
    <source>
        <strain evidence="2 3">BLCCF158</strain>
    </source>
</reference>
<proteinExistence type="predicted"/>
<evidence type="ECO:0000259" key="1">
    <source>
        <dbReference type="Pfam" id="PF25535"/>
    </source>
</evidence>
<organism evidence="2 3">
    <name type="scientific">Microcystis aeruginosa BLCC-F158</name>
    <dbReference type="NCBI Taxonomy" id="2755316"/>
    <lineage>
        <taxon>Bacteria</taxon>
        <taxon>Bacillati</taxon>
        <taxon>Cyanobacteriota</taxon>
        <taxon>Cyanophyceae</taxon>
        <taxon>Oscillatoriophycideae</taxon>
        <taxon>Chroococcales</taxon>
        <taxon>Microcystaceae</taxon>
        <taxon>Microcystis</taxon>
    </lineage>
</organism>
<dbReference type="Proteomes" id="UP000525432">
    <property type="component" value="Unassembled WGS sequence"/>
</dbReference>
<accession>A0A841V5Z5</accession>
<dbReference type="Pfam" id="PF25535">
    <property type="entry name" value="DUF7919"/>
    <property type="match status" value="1"/>
</dbReference>
<gene>
    <name evidence="2" type="ORF">H0901_14390</name>
</gene>
<protein>
    <recommendedName>
        <fullName evidence="1">DUF7919 domain-containing protein</fullName>
    </recommendedName>
</protein>